<dbReference type="Proteomes" id="UP001432128">
    <property type="component" value="Chromosome"/>
</dbReference>
<proteinExistence type="predicted"/>
<keyword evidence="2" id="KW-1185">Reference proteome</keyword>
<dbReference type="AlphaFoldDB" id="A0AAU4JYB1"/>
<name>A0AAU4JYB1_9NOCA</name>
<gene>
    <name evidence="1" type="ORF">OG579_13805</name>
</gene>
<dbReference type="KEGG" id="whr:OG579_13805"/>
<dbReference type="RefSeq" id="WP_328856388.1">
    <property type="nucleotide sequence ID" value="NZ_CP108021.1"/>
</dbReference>
<organism evidence="1 2">
    <name type="scientific">Williamsia herbipolensis</name>
    <dbReference type="NCBI Taxonomy" id="1603258"/>
    <lineage>
        <taxon>Bacteria</taxon>
        <taxon>Bacillati</taxon>
        <taxon>Actinomycetota</taxon>
        <taxon>Actinomycetes</taxon>
        <taxon>Mycobacteriales</taxon>
        <taxon>Nocardiaceae</taxon>
        <taxon>Williamsia</taxon>
    </lineage>
</organism>
<evidence type="ECO:0000313" key="2">
    <source>
        <dbReference type="Proteomes" id="UP001432128"/>
    </source>
</evidence>
<protein>
    <submittedName>
        <fullName evidence="1">Uncharacterized protein</fullName>
    </submittedName>
</protein>
<reference evidence="1 2" key="1">
    <citation type="submission" date="2022-10" db="EMBL/GenBank/DDBJ databases">
        <title>The complete genomes of actinobacterial strains from the NBC collection.</title>
        <authorList>
            <person name="Joergensen T.S."/>
            <person name="Alvarez Arevalo M."/>
            <person name="Sterndorff E.B."/>
            <person name="Faurdal D."/>
            <person name="Vuksanovic O."/>
            <person name="Mourched A.-S."/>
            <person name="Charusanti P."/>
            <person name="Shaw S."/>
            <person name="Blin K."/>
            <person name="Weber T."/>
        </authorList>
    </citation>
    <scope>NUCLEOTIDE SEQUENCE [LARGE SCALE GENOMIC DNA]</scope>
    <source>
        <strain evidence="1 2">NBC_00319</strain>
    </source>
</reference>
<evidence type="ECO:0000313" key="1">
    <source>
        <dbReference type="EMBL" id="WUM18804.1"/>
    </source>
</evidence>
<dbReference type="EMBL" id="CP108021">
    <property type="protein sequence ID" value="WUM18804.1"/>
    <property type="molecule type" value="Genomic_DNA"/>
</dbReference>
<accession>A0AAU4JYB1</accession>
<sequence length="69" mass="7648">MTMSPPTRPTADTTSRAAVLNAVVVAMAAIRPDTYEQARHLHRGYLAAHGVDESDIDLHWRQIEGTYVD</sequence>